<dbReference type="InterPro" id="IPR006674">
    <property type="entry name" value="HD_domain"/>
</dbReference>
<dbReference type="PROSITE" id="PS51831">
    <property type="entry name" value="HD"/>
    <property type="match status" value="1"/>
</dbReference>
<comment type="caution">
    <text evidence="3">The sequence shown here is derived from an EMBL/GenBank/DDBJ whole genome shotgun (WGS) entry which is preliminary data.</text>
</comment>
<dbReference type="CDD" id="cd00077">
    <property type="entry name" value="HDc"/>
    <property type="match status" value="1"/>
</dbReference>
<proteinExistence type="predicted"/>
<evidence type="ECO:0000313" key="4">
    <source>
        <dbReference type="Proteomes" id="UP000094296"/>
    </source>
</evidence>
<evidence type="ECO:0000259" key="2">
    <source>
        <dbReference type="PROSITE" id="PS51832"/>
    </source>
</evidence>
<dbReference type="Pfam" id="PF13487">
    <property type="entry name" value="HD_5"/>
    <property type="match status" value="1"/>
</dbReference>
<dbReference type="InterPro" id="IPR006675">
    <property type="entry name" value="HDIG_dom"/>
</dbReference>
<dbReference type="AlphaFoldDB" id="A0A1E5FYF7"/>
<dbReference type="NCBIfam" id="TIGR00277">
    <property type="entry name" value="HDIG"/>
    <property type="match status" value="1"/>
</dbReference>
<sequence length="362" mass="40888">MRLVATSNLEDGYVIAKNILNDNGQILLSSGVSLTNSLIRRLEQINIPYVYIEDGRTDDILVEDIVSEETRRKALSKVHTTMTTLFDSQKSKSKLASPTLAKEFNKLFDDIIKDLQSNKHVMYQMVNIHQKDDYLYHHSVNVGILSSALGMSLGYNNSDIRELGIGAMLHDIGKTKVPMEILCKPDRLTTEEFDIMKKHAEYGYEILKSQPGISLKSAHVAYQHHERYNGTGYPRQIQSQDQHDFAKIVSITDVYDALTSNRVYRASHLPHEAFELILGGGDYHFDHKIIKKFVENIAIYPLGVTVKLNTGQIAVISRINPSYPQRPVVRLLTDPNGKHLKIPYEIDLMSNFTIMIVSSSAG</sequence>
<dbReference type="Gene3D" id="1.10.3210.10">
    <property type="entry name" value="Hypothetical protein af1432"/>
    <property type="match status" value="1"/>
</dbReference>
<dbReference type="InterPro" id="IPR003607">
    <property type="entry name" value="HD/PDEase_dom"/>
</dbReference>
<dbReference type="EMBL" id="MIJE01000036">
    <property type="protein sequence ID" value="OEF95604.1"/>
    <property type="molecule type" value="Genomic_DNA"/>
</dbReference>
<dbReference type="Proteomes" id="UP000094296">
    <property type="component" value="Unassembled WGS sequence"/>
</dbReference>
<keyword evidence="4" id="KW-1185">Reference proteome</keyword>
<evidence type="ECO:0000259" key="1">
    <source>
        <dbReference type="PROSITE" id="PS51831"/>
    </source>
</evidence>
<dbReference type="InterPro" id="IPR037522">
    <property type="entry name" value="HD_GYP_dom"/>
</dbReference>
<evidence type="ECO:0000313" key="3">
    <source>
        <dbReference type="EMBL" id="OEF95604.1"/>
    </source>
</evidence>
<dbReference type="OrthoDB" id="9759601at2"/>
<accession>A0A1E5FYF7</accession>
<dbReference type="RefSeq" id="WP_069644417.1">
    <property type="nucleotide sequence ID" value="NZ_MIJE01000036.1"/>
</dbReference>
<gene>
    <name evidence="3" type="ORF">BHF68_12200</name>
</gene>
<name>A0A1E5FYF7_9FIRM</name>
<dbReference type="PROSITE" id="PS51832">
    <property type="entry name" value="HD_GYP"/>
    <property type="match status" value="1"/>
</dbReference>
<organism evidence="3 4">
    <name type="scientific">Desulfuribacillus alkaliarsenatis</name>
    <dbReference type="NCBI Taxonomy" id="766136"/>
    <lineage>
        <taxon>Bacteria</taxon>
        <taxon>Bacillati</taxon>
        <taxon>Bacillota</taxon>
        <taxon>Desulfuribacillia</taxon>
        <taxon>Desulfuribacillales</taxon>
        <taxon>Desulfuribacillaceae</taxon>
        <taxon>Desulfuribacillus</taxon>
    </lineage>
</organism>
<dbReference type="PANTHER" id="PTHR43155:SF2">
    <property type="entry name" value="CYCLIC DI-GMP PHOSPHODIESTERASE PA4108"/>
    <property type="match status" value="1"/>
</dbReference>
<reference evidence="3 4" key="1">
    <citation type="submission" date="2016-09" db="EMBL/GenBank/DDBJ databases">
        <title>Draft genome sequence for the type strain of Desulfuribacillus alkaliarsenatis AHT28, an obligately anaerobic, sulfidogenic bacterium isolated from Russian soda lake sediments.</title>
        <authorList>
            <person name="Abin C.A."/>
            <person name="Hollibaugh J.T."/>
        </authorList>
    </citation>
    <scope>NUCLEOTIDE SEQUENCE [LARGE SCALE GENOMIC DNA]</scope>
    <source>
        <strain evidence="3 4">AHT28</strain>
    </source>
</reference>
<protein>
    <submittedName>
        <fullName evidence="3">Uncharacterized protein</fullName>
    </submittedName>
</protein>
<dbReference type="SUPFAM" id="SSF109604">
    <property type="entry name" value="HD-domain/PDEase-like"/>
    <property type="match status" value="1"/>
</dbReference>
<dbReference type="STRING" id="766136.BHF68_12200"/>
<dbReference type="PANTHER" id="PTHR43155">
    <property type="entry name" value="CYCLIC DI-GMP PHOSPHODIESTERASE PA4108-RELATED"/>
    <property type="match status" value="1"/>
</dbReference>
<feature type="domain" description="HD" evidence="1">
    <location>
        <begin position="135"/>
        <end position="258"/>
    </location>
</feature>
<dbReference type="SMART" id="SM00471">
    <property type="entry name" value="HDc"/>
    <property type="match status" value="1"/>
</dbReference>
<feature type="domain" description="HD-GYP" evidence="2">
    <location>
        <begin position="114"/>
        <end position="309"/>
    </location>
</feature>